<accession>A0A316V745</accession>
<dbReference type="RefSeq" id="XP_025353741.1">
    <property type="nucleotide sequence ID" value="XM_025501804.1"/>
</dbReference>
<gene>
    <name evidence="2" type="ORF">FA14DRAFT_190588</name>
</gene>
<evidence type="ECO:0000256" key="1">
    <source>
        <dbReference type="SAM" id="MobiDB-lite"/>
    </source>
</evidence>
<feature type="region of interest" description="Disordered" evidence="1">
    <location>
        <begin position="1"/>
        <end position="31"/>
    </location>
</feature>
<feature type="compositionally biased region" description="Basic and acidic residues" evidence="1">
    <location>
        <begin position="354"/>
        <end position="380"/>
    </location>
</feature>
<reference evidence="2 3" key="1">
    <citation type="journal article" date="2018" name="Mol. Biol. Evol.">
        <title>Broad Genomic Sampling Reveals a Smut Pathogenic Ancestry of the Fungal Clade Ustilaginomycotina.</title>
        <authorList>
            <person name="Kijpornyongpan T."/>
            <person name="Mondo S.J."/>
            <person name="Barry K."/>
            <person name="Sandor L."/>
            <person name="Lee J."/>
            <person name="Lipzen A."/>
            <person name="Pangilinan J."/>
            <person name="LaButti K."/>
            <person name="Hainaut M."/>
            <person name="Henrissat B."/>
            <person name="Grigoriev I.V."/>
            <person name="Spatafora J.W."/>
            <person name="Aime M.C."/>
        </authorList>
    </citation>
    <scope>NUCLEOTIDE SEQUENCE [LARGE SCALE GENOMIC DNA]</scope>
    <source>
        <strain evidence="2 3">MCA 3882</strain>
    </source>
</reference>
<evidence type="ECO:0000313" key="3">
    <source>
        <dbReference type="Proteomes" id="UP000245771"/>
    </source>
</evidence>
<feature type="compositionally biased region" description="Basic residues" evidence="1">
    <location>
        <begin position="387"/>
        <end position="402"/>
    </location>
</feature>
<dbReference type="OrthoDB" id="2547149at2759"/>
<sequence length="538" mass="59421">MSQSTPTRDSINPLSQQSLRTPPSASPSKPRLLWRGSLFLSDGTELPGLAIVSTIQPTFASSRSSSKKEIEDDSIKDAPFTLSAEQQDDMCLSIEMVRHASLRVVDVVENTVVKDESGKLSLQSTNQVNPSSTSSNPVNAANQNIHVTFEAAGNVRLYIDPDQHSTIAFFDRLFAYDFDSEQKDRLTGNCSTSALIFSLDKSFKDSMNFDSFDSRAESFDVFGDHASTGSAYHINSSGIMEAVVIGMERVEPTSSGKSNIELHIGRKIVKRIKSASRSESQPVSSNTSISLSQHSLLPRPDDPAPRILPLKRTQSTLKPATSLSSLFSRANSFQDHQGTSSKFALPARPSFARAQRESSQNRDIRMSEERSLDSIPKERSNSVSAITKKRGGNHTPGRRGEKRPRNIVLNEQEIDDDPFLSTTLEDDIEQEEDSSEPIKVKKEDPDVLMAPPPINSRSSSLSNKQTSSIEEKNRSLIKKLVHYQLLGKGVERHEPAYAACYGMTCQGATVALRKHVKIELIDRQIAAGIIEKHLEMYL</sequence>
<dbReference type="InParanoid" id="A0A316V745"/>
<protein>
    <recommendedName>
        <fullName evidence="4">Sld7 C-terminal domain-containing protein</fullName>
    </recommendedName>
</protein>
<evidence type="ECO:0000313" key="2">
    <source>
        <dbReference type="EMBL" id="PWN33439.1"/>
    </source>
</evidence>
<feature type="region of interest" description="Disordered" evidence="1">
    <location>
        <begin position="336"/>
        <end position="469"/>
    </location>
</feature>
<feature type="compositionally biased region" description="Polar residues" evidence="1">
    <location>
        <begin position="1"/>
        <end position="27"/>
    </location>
</feature>
<organism evidence="2 3">
    <name type="scientific">Meira miltonrushii</name>
    <dbReference type="NCBI Taxonomy" id="1280837"/>
    <lineage>
        <taxon>Eukaryota</taxon>
        <taxon>Fungi</taxon>
        <taxon>Dikarya</taxon>
        <taxon>Basidiomycota</taxon>
        <taxon>Ustilaginomycotina</taxon>
        <taxon>Exobasidiomycetes</taxon>
        <taxon>Exobasidiales</taxon>
        <taxon>Brachybasidiaceae</taxon>
        <taxon>Meira</taxon>
    </lineage>
</organism>
<name>A0A316V745_9BASI</name>
<dbReference type="GeneID" id="37023585"/>
<dbReference type="Proteomes" id="UP000245771">
    <property type="component" value="Unassembled WGS sequence"/>
</dbReference>
<dbReference type="AlphaFoldDB" id="A0A316V745"/>
<evidence type="ECO:0008006" key="4">
    <source>
        <dbReference type="Google" id="ProtNLM"/>
    </source>
</evidence>
<feature type="region of interest" description="Disordered" evidence="1">
    <location>
        <begin position="273"/>
        <end position="315"/>
    </location>
</feature>
<keyword evidence="3" id="KW-1185">Reference proteome</keyword>
<feature type="compositionally biased region" description="Acidic residues" evidence="1">
    <location>
        <begin position="412"/>
        <end position="435"/>
    </location>
</feature>
<feature type="compositionally biased region" description="Polar residues" evidence="1">
    <location>
        <begin position="455"/>
        <end position="468"/>
    </location>
</feature>
<dbReference type="EMBL" id="KZ819604">
    <property type="protein sequence ID" value="PWN33439.1"/>
    <property type="molecule type" value="Genomic_DNA"/>
</dbReference>
<proteinExistence type="predicted"/>
<feature type="compositionally biased region" description="Basic and acidic residues" evidence="1">
    <location>
        <begin position="436"/>
        <end position="445"/>
    </location>
</feature>
<feature type="compositionally biased region" description="Polar residues" evidence="1">
    <location>
        <begin position="275"/>
        <end position="295"/>
    </location>
</feature>